<keyword evidence="6 8" id="KW-0472">Membrane</keyword>
<dbReference type="GO" id="GO:0022857">
    <property type="term" value="F:transmembrane transporter activity"/>
    <property type="evidence" value="ECO:0007669"/>
    <property type="project" value="InterPro"/>
</dbReference>
<keyword evidence="4 7" id="KW-0812">Transmembrane</keyword>
<evidence type="ECO:0000256" key="7">
    <source>
        <dbReference type="RuleBase" id="RU003879"/>
    </source>
</evidence>
<dbReference type="EMBL" id="FNWO01000015">
    <property type="protein sequence ID" value="SEH58369.1"/>
    <property type="molecule type" value="Genomic_DNA"/>
</dbReference>
<proteinExistence type="inferred from homology"/>
<reference evidence="10" key="1">
    <citation type="submission" date="2016-10" db="EMBL/GenBank/DDBJ databases">
        <authorList>
            <person name="Varghese N."/>
            <person name="Submissions S."/>
        </authorList>
    </citation>
    <scope>NUCLEOTIDE SEQUENCE [LARGE SCALE GENOMIC DNA]</scope>
    <source>
        <strain evidence="10">DSM 13234</strain>
    </source>
</reference>
<dbReference type="OrthoDB" id="9798629at2"/>
<organism evidence="9 10">
    <name type="scientific">Magnetospirillum fulvum</name>
    <name type="common">Rhodospirillum fulvum</name>
    <dbReference type="NCBI Taxonomy" id="1082"/>
    <lineage>
        <taxon>Bacteria</taxon>
        <taxon>Pseudomonadati</taxon>
        <taxon>Pseudomonadota</taxon>
        <taxon>Alphaproteobacteria</taxon>
        <taxon>Rhodospirillales</taxon>
        <taxon>Rhodospirillaceae</taxon>
        <taxon>Magnetospirillum</taxon>
    </lineage>
</organism>
<dbReference type="GO" id="GO:0005886">
    <property type="term" value="C:plasma membrane"/>
    <property type="evidence" value="ECO:0007669"/>
    <property type="project" value="UniProtKB-SubCell"/>
</dbReference>
<dbReference type="InterPro" id="IPR003400">
    <property type="entry name" value="ExbD"/>
</dbReference>
<dbReference type="GO" id="GO:0015031">
    <property type="term" value="P:protein transport"/>
    <property type="evidence" value="ECO:0007669"/>
    <property type="project" value="UniProtKB-KW"/>
</dbReference>
<evidence type="ECO:0000313" key="9">
    <source>
        <dbReference type="EMBL" id="SEH58369.1"/>
    </source>
</evidence>
<evidence type="ECO:0000256" key="5">
    <source>
        <dbReference type="ARBA" id="ARBA00022989"/>
    </source>
</evidence>
<gene>
    <name evidence="9" type="ORF">SAMN04244559_03043</name>
</gene>
<keyword evidence="10" id="KW-1185">Reference proteome</keyword>
<keyword evidence="3" id="KW-1003">Cell membrane</keyword>
<name>A0A1H6J846_MAGFU</name>
<evidence type="ECO:0000256" key="3">
    <source>
        <dbReference type="ARBA" id="ARBA00022475"/>
    </source>
</evidence>
<evidence type="ECO:0000256" key="6">
    <source>
        <dbReference type="ARBA" id="ARBA00023136"/>
    </source>
</evidence>
<feature type="transmembrane region" description="Helical" evidence="8">
    <location>
        <begin position="21"/>
        <end position="44"/>
    </location>
</feature>
<accession>A0A1H6J846</accession>
<dbReference type="Gene3D" id="3.30.420.270">
    <property type="match status" value="1"/>
</dbReference>
<sequence length="128" mass="13845">MSDDNAPEAVIEINTTPLIDVLLVLLIMLIVTIPAHTHIVDLALPTQGETATRPVATVTISIDDSGAIRWNGEQLDGADALDQRLAVAATQMPKPDIVLRPHAKTAYRHVVAAMNAVRRHQIDSFTLP</sequence>
<protein>
    <submittedName>
        <fullName evidence="9">Outer membrane transport energization protein ExbD</fullName>
    </submittedName>
</protein>
<comment type="subcellular location">
    <subcellularLocation>
        <location evidence="1">Cell membrane</location>
        <topology evidence="1">Single-pass membrane protein</topology>
    </subcellularLocation>
    <subcellularLocation>
        <location evidence="7">Cell membrane</location>
        <topology evidence="7">Single-pass type II membrane protein</topology>
    </subcellularLocation>
</comment>
<keyword evidence="7" id="KW-0653">Protein transport</keyword>
<evidence type="ECO:0000313" key="10">
    <source>
        <dbReference type="Proteomes" id="UP000182983"/>
    </source>
</evidence>
<evidence type="ECO:0000256" key="2">
    <source>
        <dbReference type="ARBA" id="ARBA00005811"/>
    </source>
</evidence>
<evidence type="ECO:0000256" key="1">
    <source>
        <dbReference type="ARBA" id="ARBA00004162"/>
    </source>
</evidence>
<evidence type="ECO:0000256" key="8">
    <source>
        <dbReference type="SAM" id="Phobius"/>
    </source>
</evidence>
<comment type="similarity">
    <text evidence="2 7">Belongs to the ExbD/TolR family.</text>
</comment>
<dbReference type="Proteomes" id="UP000182983">
    <property type="component" value="Unassembled WGS sequence"/>
</dbReference>
<dbReference type="Pfam" id="PF02472">
    <property type="entry name" value="ExbD"/>
    <property type="match status" value="1"/>
</dbReference>
<dbReference type="AlphaFoldDB" id="A0A1H6J846"/>
<evidence type="ECO:0000256" key="4">
    <source>
        <dbReference type="ARBA" id="ARBA00022692"/>
    </source>
</evidence>
<dbReference type="RefSeq" id="WP_074770072.1">
    <property type="nucleotide sequence ID" value="NZ_FNWO01000015.1"/>
</dbReference>
<keyword evidence="5 8" id="KW-1133">Transmembrane helix</keyword>
<dbReference type="PANTHER" id="PTHR30558:SF7">
    <property type="entry name" value="TOL-PAL SYSTEM PROTEIN TOLR"/>
    <property type="match status" value="1"/>
</dbReference>
<dbReference type="PANTHER" id="PTHR30558">
    <property type="entry name" value="EXBD MEMBRANE COMPONENT OF PMF-DRIVEN MACROMOLECULE IMPORT SYSTEM"/>
    <property type="match status" value="1"/>
</dbReference>
<keyword evidence="7" id="KW-0813">Transport</keyword>